<dbReference type="Proteomes" id="UP000010091">
    <property type="component" value="Chromosome 10"/>
</dbReference>
<sequence length="562" mass="61944">MASAFGSSRSLPSFMSNLRKQLTEKLSKLSSPRKSSFSHPEIFDDFLSGRSYRTSNSSAVSSLESLEQATQQISKNTNLIFNFQSGQNSSPSIVGTEHFSVQNTPVSSSYQQAFDVSEESSLRYSQQEYLDALTNSEEENVVSTAKAVTMVPVRHPLALEAEQVVPVLGERHNLSSLSRRAVKVSLQVIAEDYEAELDAEKKYPCNEGSLDSRIISSRQCEDEASWVWKTPGAPNNNDTSLFLSHSEASKGHIESPSHVLVSSRKNDIVADVPCGGMRKLASQLDDEDKLVYQPLNSPSANSKFPFLVLGSAGKSATYIRDFLSTYNGALFHGNSRVSKRKGDRQTLPLNLEDEKRQAGKWIKESGLGSSVSSDKVPRIMGQSTNSLVGTEIIDTRDTDDDSSIKEWKADSRQEEKSFTSTIAPKQKTEDKASRIVNLMDLPSFSTSGLETYDFEGCPSTTSFFSGELKSVNLMAVAYDSASISSVAIDPSGWRHNTPRIKADSGASWLIPDDSGHTFHQAMLNSQAQRDERLRDLGTRFSRQGRYLKGVMKENSWSNNGLL</sequence>
<proteinExistence type="predicted"/>
<keyword evidence="2" id="KW-1185">Reference proteome</keyword>
<dbReference type="GeneID" id="23888095"/>
<dbReference type="VEuPathDB" id="FungiDB:CNAG_04711"/>
<dbReference type="KEGG" id="cng:CNAG_04711"/>
<reference evidence="1 2" key="1">
    <citation type="journal article" date="2014" name="PLoS Genet.">
        <title>Analysis of the genome and transcriptome of Cryptococcus neoformans var. grubii reveals complex RNA expression and microevolution leading to virulence attenuation.</title>
        <authorList>
            <person name="Janbon G."/>
            <person name="Ormerod K.L."/>
            <person name="Paulet D."/>
            <person name="Byrnes E.J.III."/>
            <person name="Yadav V."/>
            <person name="Chatterjee G."/>
            <person name="Mullapudi N."/>
            <person name="Hon C.C."/>
            <person name="Billmyre R.B."/>
            <person name="Brunel F."/>
            <person name="Bahn Y.S."/>
            <person name="Chen W."/>
            <person name="Chen Y."/>
            <person name="Chow E.W."/>
            <person name="Coppee J.Y."/>
            <person name="Floyd-Averette A."/>
            <person name="Gaillardin C."/>
            <person name="Gerik K.J."/>
            <person name="Goldberg J."/>
            <person name="Gonzalez-Hilarion S."/>
            <person name="Gujja S."/>
            <person name="Hamlin J.L."/>
            <person name="Hsueh Y.P."/>
            <person name="Ianiri G."/>
            <person name="Jones S."/>
            <person name="Kodira C.D."/>
            <person name="Kozubowski L."/>
            <person name="Lam W."/>
            <person name="Marra M."/>
            <person name="Mesner L.D."/>
            <person name="Mieczkowski P.A."/>
            <person name="Moyrand F."/>
            <person name="Nielsen K."/>
            <person name="Proux C."/>
            <person name="Rossignol T."/>
            <person name="Schein J.E."/>
            <person name="Sun S."/>
            <person name="Wollschlaeger C."/>
            <person name="Wood I.A."/>
            <person name="Zeng Q."/>
            <person name="Neuveglise C."/>
            <person name="Newlon C.S."/>
            <person name="Perfect J.R."/>
            <person name="Lodge J.K."/>
            <person name="Idnurm A."/>
            <person name="Stajich J.E."/>
            <person name="Kronstad J.W."/>
            <person name="Sanyal K."/>
            <person name="Heitman J."/>
            <person name="Fraser J.A."/>
            <person name="Cuomo C.A."/>
            <person name="Dietrich F.S."/>
        </authorList>
    </citation>
    <scope>NUCLEOTIDE SEQUENCE [LARGE SCALE GENOMIC DNA]</scope>
    <source>
        <strain evidence="2">H99 / ATCC 208821 / CBS 10515 / FGSC 9487</strain>
    </source>
</reference>
<protein>
    <submittedName>
        <fullName evidence="1">Uncharacterized protein</fullName>
    </submittedName>
</protein>
<evidence type="ECO:0000313" key="1">
    <source>
        <dbReference type="EMBL" id="AFR97507.1"/>
    </source>
</evidence>
<dbReference type="HOGENOM" id="CLU_031553_0_0_1"/>
<evidence type="ECO:0000313" key="2">
    <source>
        <dbReference type="Proteomes" id="UP000010091"/>
    </source>
</evidence>
<organism evidence="1 2">
    <name type="scientific">Cryptococcus neoformans (strain H99 / ATCC 208821 / CBS 10515 / FGSC 9487)</name>
    <name type="common">Cryptococcus neoformans var. grubii serotype A</name>
    <dbReference type="NCBI Taxonomy" id="235443"/>
    <lineage>
        <taxon>Eukaryota</taxon>
        <taxon>Fungi</taxon>
        <taxon>Dikarya</taxon>
        <taxon>Basidiomycota</taxon>
        <taxon>Agaricomycotina</taxon>
        <taxon>Tremellomycetes</taxon>
        <taxon>Tremellales</taxon>
        <taxon>Cryptococcaceae</taxon>
        <taxon>Cryptococcus</taxon>
        <taxon>Cryptococcus neoformans species complex</taxon>
    </lineage>
</organism>
<gene>
    <name evidence="1" type="ORF">CNAG_04711</name>
</gene>
<dbReference type="RefSeq" id="XP_012052159.1">
    <property type="nucleotide sequence ID" value="XM_012196769.1"/>
</dbReference>
<name>J9VSU1_CRYN9</name>
<dbReference type="AlphaFoldDB" id="J9VSU1"/>
<accession>J9VSU1</accession>
<dbReference type="OrthoDB" id="10352835at2759"/>
<dbReference type="EMBL" id="CP003829">
    <property type="protein sequence ID" value="AFR97507.1"/>
    <property type="molecule type" value="Genomic_DNA"/>
</dbReference>